<sequence>MYQVVLCTCPTMTSAKEIATHLVQHKLAACINIIPNVMSIYRWQNVIEHSEEIQLLIKTESVKFDIVSREIKRLHPYDTPEVVALNIQQGDTHYLNWIKESLN</sequence>
<proteinExistence type="inferred from homology"/>
<dbReference type="Proteomes" id="UP001266357">
    <property type="component" value="Unassembled WGS sequence"/>
</dbReference>
<dbReference type="Pfam" id="PF03091">
    <property type="entry name" value="CutA1"/>
    <property type="match status" value="1"/>
</dbReference>
<organism evidence="2 3">
    <name type="scientific">Thalassotalea castellviae</name>
    <dbReference type="NCBI Taxonomy" id="3075612"/>
    <lineage>
        <taxon>Bacteria</taxon>
        <taxon>Pseudomonadati</taxon>
        <taxon>Pseudomonadota</taxon>
        <taxon>Gammaproteobacteria</taxon>
        <taxon>Alteromonadales</taxon>
        <taxon>Colwelliaceae</taxon>
        <taxon>Thalassotalea</taxon>
    </lineage>
</organism>
<protein>
    <submittedName>
        <fullName evidence="2">Divalent-cation tolerance protein CutA</fullName>
    </submittedName>
</protein>
<dbReference type="Gene3D" id="3.30.70.120">
    <property type="match status" value="1"/>
</dbReference>
<gene>
    <name evidence="2" type="primary">cutA</name>
    <name evidence="2" type="ORF">RM573_15405</name>
</gene>
<dbReference type="InterPro" id="IPR011322">
    <property type="entry name" value="N-reg_PII-like_a/b"/>
</dbReference>
<comment type="caution">
    <text evidence="2">The sequence shown here is derived from an EMBL/GenBank/DDBJ whole genome shotgun (WGS) entry which is preliminary data.</text>
</comment>
<dbReference type="EMBL" id="JAVRIF010000010">
    <property type="protein sequence ID" value="MDT0604989.1"/>
    <property type="molecule type" value="Genomic_DNA"/>
</dbReference>
<evidence type="ECO:0000313" key="3">
    <source>
        <dbReference type="Proteomes" id="UP001266357"/>
    </source>
</evidence>
<dbReference type="PANTHER" id="PTHR23419">
    <property type="entry name" value="DIVALENT CATION TOLERANCE CUTA-RELATED"/>
    <property type="match status" value="1"/>
</dbReference>
<dbReference type="RefSeq" id="WP_311584012.1">
    <property type="nucleotide sequence ID" value="NZ_JAVRIF010000010.1"/>
</dbReference>
<name>A0ABU3A488_9GAMM</name>
<dbReference type="InterPro" id="IPR015867">
    <property type="entry name" value="N-reg_PII/ATP_PRibTrfase_C"/>
</dbReference>
<comment type="similarity">
    <text evidence="1">Belongs to the CutA family.</text>
</comment>
<accession>A0ABU3A488</accession>
<evidence type="ECO:0000313" key="2">
    <source>
        <dbReference type="EMBL" id="MDT0604989.1"/>
    </source>
</evidence>
<reference evidence="2 3" key="1">
    <citation type="submission" date="2023-09" db="EMBL/GenBank/DDBJ databases">
        <authorList>
            <person name="Rey-Velasco X."/>
        </authorList>
    </citation>
    <scope>NUCLEOTIDE SEQUENCE [LARGE SCALE GENOMIC DNA]</scope>
    <source>
        <strain evidence="2 3">W431</strain>
    </source>
</reference>
<evidence type="ECO:0000256" key="1">
    <source>
        <dbReference type="ARBA" id="ARBA00010169"/>
    </source>
</evidence>
<dbReference type="PANTHER" id="PTHR23419:SF8">
    <property type="entry name" value="FI09726P"/>
    <property type="match status" value="1"/>
</dbReference>
<dbReference type="SUPFAM" id="SSF54913">
    <property type="entry name" value="GlnB-like"/>
    <property type="match status" value="1"/>
</dbReference>
<keyword evidence="3" id="KW-1185">Reference proteome</keyword>
<dbReference type="InterPro" id="IPR004323">
    <property type="entry name" value="Ion_tolerance_CutA"/>
</dbReference>